<feature type="region of interest" description="Disordered" evidence="1">
    <location>
        <begin position="621"/>
        <end position="670"/>
    </location>
</feature>
<accession>A0A2N5U9W8</accession>
<dbReference type="EMBL" id="PGCI01000195">
    <property type="protein sequence ID" value="PLW34539.1"/>
    <property type="molecule type" value="Genomic_DNA"/>
</dbReference>
<reference evidence="2 3" key="1">
    <citation type="submission" date="2017-11" db="EMBL/GenBank/DDBJ databases">
        <title>De novo assembly and phasing of dikaryotic genomes from two isolates of Puccinia coronata f. sp. avenae, the causal agent of oat crown rust.</title>
        <authorList>
            <person name="Miller M.E."/>
            <person name="Zhang Y."/>
            <person name="Omidvar V."/>
            <person name="Sperschneider J."/>
            <person name="Schwessinger B."/>
            <person name="Raley C."/>
            <person name="Palmer J.M."/>
            <person name="Garnica D."/>
            <person name="Upadhyaya N."/>
            <person name="Rathjen J."/>
            <person name="Taylor J.M."/>
            <person name="Park R.F."/>
            <person name="Dodds P.N."/>
            <person name="Hirsch C.D."/>
            <person name="Kianian S.F."/>
            <person name="Figueroa M."/>
        </authorList>
    </citation>
    <scope>NUCLEOTIDE SEQUENCE [LARGE SCALE GENOMIC DNA]</scope>
    <source>
        <strain evidence="2">12SD80</strain>
    </source>
</reference>
<evidence type="ECO:0000313" key="2">
    <source>
        <dbReference type="EMBL" id="PLW34539.1"/>
    </source>
</evidence>
<gene>
    <name evidence="2" type="ORF">PCASD_12928</name>
</gene>
<protein>
    <submittedName>
        <fullName evidence="2">Uncharacterized protein</fullName>
    </submittedName>
</protein>
<sequence length="711" mass="80158">MLEDSPNGDDGLPSSTNAQESMHRVYYMFSLGKKSLMEGFYELFAFVKALEMDHLLAMRRVAIQYGIVPKNKQDVAHSIGWIKPTKRQRAAVNDGRPPDTTDALLDCPQKKAKLRRPPKSTNINRSMHTTYLSYAASKEEKMKNHGWLASAMELLYTVYSPLWLRSPGGHLNDLFHLLVSHFTSQTTHKLQENKHLKSILTCGLNSLFNEAQQKHPQTFISGQYASCYYFFLLVLDPQLNSAAVLQTIFSIRETRKYLCPLKIRNHVVETPHEEQVIFALQVTQLMYEQNQIPSSNPESLIAKWTSSSLDGASCLVCKRCSALRAKKKANCKIPNSQQSRPSSSRLNELSLLSFPQSGPPLHVYFQVDAVPIADDNTKLEFMGHMNWPFKLNILGKVYTLISRGYWGHNHYWGKVLRTVRSVTGVWLHNNLENAGYAQMVDSVPGTISGAHPNTSWLIYSQTWNQDEAAFVKESISQIRRNNPSISSGFPFTHMKNLLNISYDRALTMEMSNPPKASNSLMITRSNQSIVPDSDTSHDFSDQESSSFEDEDESIFHPTPARNSSPPRDPIQICLCLNQSHVKDPQDVSPVDVHKVGNCTWLTDPPPPLGKLRKELADVSGPKVSANLPADKSKPKPEHNPIPTVKRGQGRRRKISEKGPRKIPETGCQPAPLTNAEWDWIEACAAANFSAIWKARDETELKEKERKAKQTN</sequence>
<feature type="region of interest" description="Disordered" evidence="1">
    <location>
        <begin position="528"/>
        <end position="566"/>
    </location>
</feature>
<proteinExistence type="predicted"/>
<dbReference type="AlphaFoldDB" id="A0A2N5U9W8"/>
<dbReference type="Proteomes" id="UP000235392">
    <property type="component" value="Unassembled WGS sequence"/>
</dbReference>
<evidence type="ECO:0000256" key="1">
    <source>
        <dbReference type="SAM" id="MobiDB-lite"/>
    </source>
</evidence>
<organism evidence="2 3">
    <name type="scientific">Puccinia coronata f. sp. avenae</name>
    <dbReference type="NCBI Taxonomy" id="200324"/>
    <lineage>
        <taxon>Eukaryota</taxon>
        <taxon>Fungi</taxon>
        <taxon>Dikarya</taxon>
        <taxon>Basidiomycota</taxon>
        <taxon>Pucciniomycotina</taxon>
        <taxon>Pucciniomycetes</taxon>
        <taxon>Pucciniales</taxon>
        <taxon>Pucciniaceae</taxon>
        <taxon>Puccinia</taxon>
    </lineage>
</organism>
<evidence type="ECO:0000313" key="3">
    <source>
        <dbReference type="Proteomes" id="UP000235392"/>
    </source>
</evidence>
<comment type="caution">
    <text evidence="2">The sequence shown here is derived from an EMBL/GenBank/DDBJ whole genome shotgun (WGS) entry which is preliminary data.</text>
</comment>
<name>A0A2N5U9W8_9BASI</name>